<name>A0A2N7WBI6_9BURK</name>
<dbReference type="Pfam" id="PF00005">
    <property type="entry name" value="ABC_tran"/>
    <property type="match status" value="1"/>
</dbReference>
<keyword evidence="8 10" id="KW-0472">Membrane</keyword>
<dbReference type="SUPFAM" id="SSF90123">
    <property type="entry name" value="ABC transporter transmembrane region"/>
    <property type="match status" value="1"/>
</dbReference>
<feature type="transmembrane region" description="Helical" evidence="10">
    <location>
        <begin position="238"/>
        <end position="257"/>
    </location>
</feature>
<feature type="transmembrane region" description="Helical" evidence="10">
    <location>
        <begin position="344"/>
        <end position="363"/>
    </location>
</feature>
<dbReference type="PANTHER" id="PTHR43394">
    <property type="entry name" value="ATP-DEPENDENT PERMEASE MDL1, MITOCHONDRIAL"/>
    <property type="match status" value="1"/>
</dbReference>
<evidence type="ECO:0000256" key="1">
    <source>
        <dbReference type="ARBA" id="ARBA00004651"/>
    </source>
</evidence>
<dbReference type="GO" id="GO:0016887">
    <property type="term" value="F:ATP hydrolysis activity"/>
    <property type="evidence" value="ECO:0007669"/>
    <property type="project" value="InterPro"/>
</dbReference>
<dbReference type="InterPro" id="IPR039421">
    <property type="entry name" value="Type_1_exporter"/>
</dbReference>
<dbReference type="InterPro" id="IPR036640">
    <property type="entry name" value="ABC1_TM_sf"/>
</dbReference>
<dbReference type="InterPro" id="IPR027417">
    <property type="entry name" value="P-loop_NTPase"/>
</dbReference>
<dbReference type="PROSITE" id="PS50893">
    <property type="entry name" value="ABC_TRANSPORTER_2"/>
    <property type="match status" value="1"/>
</dbReference>
<dbReference type="InterPro" id="IPR003593">
    <property type="entry name" value="AAA+_ATPase"/>
</dbReference>
<dbReference type="PROSITE" id="PS50929">
    <property type="entry name" value="ABC_TM1F"/>
    <property type="match status" value="1"/>
</dbReference>
<evidence type="ECO:0000256" key="5">
    <source>
        <dbReference type="ARBA" id="ARBA00022741"/>
    </source>
</evidence>
<accession>A0A2N7WBI6</accession>
<evidence type="ECO:0000256" key="6">
    <source>
        <dbReference type="ARBA" id="ARBA00022840"/>
    </source>
</evidence>
<comment type="subcellular location">
    <subcellularLocation>
        <location evidence="1">Cell membrane</location>
        <topology evidence="1">Multi-pass membrane protein</topology>
    </subcellularLocation>
</comment>
<dbReference type="Proteomes" id="UP000235347">
    <property type="component" value="Unassembled WGS sequence"/>
</dbReference>
<evidence type="ECO:0000256" key="8">
    <source>
        <dbReference type="ARBA" id="ARBA00023136"/>
    </source>
</evidence>
<keyword evidence="4 10" id="KW-0812">Transmembrane</keyword>
<feature type="domain" description="ABC transmembrane type-1" evidence="12">
    <location>
        <begin position="95"/>
        <end position="381"/>
    </location>
</feature>
<feature type="transmembrane region" description="Helical" evidence="10">
    <location>
        <begin position="138"/>
        <end position="158"/>
    </location>
</feature>
<dbReference type="InterPro" id="IPR011527">
    <property type="entry name" value="ABC1_TM_dom"/>
</dbReference>
<evidence type="ECO:0000256" key="10">
    <source>
        <dbReference type="SAM" id="Phobius"/>
    </source>
</evidence>
<evidence type="ECO:0000313" key="13">
    <source>
        <dbReference type="EMBL" id="PMS26757.1"/>
    </source>
</evidence>
<dbReference type="InterPro" id="IPR017871">
    <property type="entry name" value="ABC_transporter-like_CS"/>
</dbReference>
<reference evidence="13 14" key="1">
    <citation type="submission" date="2018-01" db="EMBL/GenBank/DDBJ databases">
        <title>Whole genome analyses suggest that Burkholderia sensu lato contains two further novel genera in the rhizoxinica-symbiotica group Mycetohabitans gen. nov., and Trinickia gen. nov.: implications for the evolution of diazotrophy and nodulation in the Burkholderiaceae.</title>
        <authorList>
            <person name="Estrada-de los Santos P."/>
            <person name="Palmer M."/>
            <person name="Chavez-Ramirez B."/>
            <person name="Beukes C."/>
            <person name="Steenkamp E.T."/>
            <person name="Hirsch A.M."/>
            <person name="Manyaka P."/>
            <person name="Maluk M."/>
            <person name="Lafos M."/>
            <person name="Crook M."/>
            <person name="Gross E."/>
            <person name="Simon M.F."/>
            <person name="Bueno dos Reis Junior F."/>
            <person name="Poole P.S."/>
            <person name="Venter S.N."/>
            <person name="James E.K."/>
        </authorList>
    </citation>
    <scope>NUCLEOTIDE SEQUENCE [LARGE SCALE GENOMIC DNA]</scope>
    <source>
        <strain evidence="13 14">GP25-8</strain>
    </source>
</reference>
<proteinExistence type="predicted"/>
<keyword evidence="6 13" id="KW-0067">ATP-binding</keyword>
<evidence type="ECO:0000259" key="11">
    <source>
        <dbReference type="PROSITE" id="PS50893"/>
    </source>
</evidence>
<feature type="transmembrane region" description="Helical" evidence="10">
    <location>
        <begin position="94"/>
        <end position="118"/>
    </location>
</feature>
<feature type="transmembrane region" description="Helical" evidence="10">
    <location>
        <begin position="210"/>
        <end position="232"/>
    </location>
</feature>
<dbReference type="PROSITE" id="PS00211">
    <property type="entry name" value="ABC_TRANSPORTER_1"/>
    <property type="match status" value="1"/>
</dbReference>
<gene>
    <name evidence="13" type="ORF">C0Z19_06855</name>
</gene>
<dbReference type="GO" id="GO:0005886">
    <property type="term" value="C:plasma membrane"/>
    <property type="evidence" value="ECO:0007669"/>
    <property type="project" value="UniProtKB-SubCell"/>
</dbReference>
<protein>
    <submittedName>
        <fullName evidence="13">Multidrug ABC transporter ATP-binding protein</fullName>
    </submittedName>
</protein>
<sequence>MWQPPSRKWRGWLLIYVADNVCEPPVHRLRLASICDLRVWTRVRPRLQNAWETNTLFSFFEKRLHPFPADEPPVPPEGIFPFLWACTQRVRGKILLMAILAILMSAFEALLFAMLGRVVEWLSMQAPSRLWAERGSSLVWLAALLASSVVVLALQTVVKHQVLTVNFPMRLRWNFHRLLLGQSMVFYQDEFAGRLTTKVMQTAVAVREAIFVLVDVLVAMGVYMATMIVLIGVLDAQLVWPFVTWLVFYITSLLYFVPRLGKVGRAQADAHAQMTGRVSDAYTNITTVKLFSHTQREAGFAREAMREFMHAGYSEMRLVSAFDIVSHMLSMGLTAGMTGMALWLWSRGAVGAGAVAAAIAIALRLQGMSHWIMWEMTSLFESIGTVQDGMKTLSRPHAVLDAPDATELDVRRGEVSFSQVSFRYASVGRHVIDNLDLNIGPGEKIGLVGRSGAGKSTLVNLLLRFHDLERGRISIDGQDIASVTQDSLRSQIGMVTQDISLMHRSIAENLAYGRPDATPEQIKAAALRAEAHDFIVNLSDASGRRGYAAHVGERGVKLSGGQRQRIAIARAMLKDAPILLLDEATSALDSELEAAIQQSLYRLMEGKTVIAIAHRLSTIAAMDRLIVLDEGRIVEQGSHKTLLTQGGLYARLWAHQSGGILREASDEGARPIDEAAQSAHVDVRCGGVGIGPTDRQASRDTAVRRSRQLSSPLEALRQTGE</sequence>
<keyword evidence="5" id="KW-0547">Nucleotide-binding</keyword>
<keyword evidence="2" id="KW-1003">Cell membrane</keyword>
<dbReference type="GO" id="GO:0015421">
    <property type="term" value="F:ABC-type oligopeptide transporter activity"/>
    <property type="evidence" value="ECO:0007669"/>
    <property type="project" value="TreeGrafter"/>
</dbReference>
<evidence type="ECO:0000256" key="9">
    <source>
        <dbReference type="SAM" id="MobiDB-lite"/>
    </source>
</evidence>
<feature type="region of interest" description="Disordered" evidence="9">
    <location>
        <begin position="687"/>
        <end position="721"/>
    </location>
</feature>
<dbReference type="GO" id="GO:0005524">
    <property type="term" value="F:ATP binding"/>
    <property type="evidence" value="ECO:0007669"/>
    <property type="project" value="UniProtKB-KW"/>
</dbReference>
<feature type="domain" description="ABC transporter" evidence="11">
    <location>
        <begin position="415"/>
        <end position="655"/>
    </location>
</feature>
<evidence type="ECO:0000256" key="7">
    <source>
        <dbReference type="ARBA" id="ARBA00022989"/>
    </source>
</evidence>
<dbReference type="InterPro" id="IPR003439">
    <property type="entry name" value="ABC_transporter-like_ATP-bd"/>
</dbReference>
<keyword evidence="14" id="KW-1185">Reference proteome</keyword>
<keyword evidence="7 10" id="KW-1133">Transmembrane helix</keyword>
<dbReference type="SUPFAM" id="SSF52540">
    <property type="entry name" value="P-loop containing nucleoside triphosphate hydrolases"/>
    <property type="match status" value="1"/>
</dbReference>
<evidence type="ECO:0000256" key="4">
    <source>
        <dbReference type="ARBA" id="ARBA00022692"/>
    </source>
</evidence>
<dbReference type="Gene3D" id="3.40.50.300">
    <property type="entry name" value="P-loop containing nucleotide triphosphate hydrolases"/>
    <property type="match status" value="1"/>
</dbReference>
<dbReference type="PANTHER" id="PTHR43394:SF1">
    <property type="entry name" value="ATP-BINDING CASSETTE SUB-FAMILY B MEMBER 10, MITOCHONDRIAL"/>
    <property type="match status" value="1"/>
</dbReference>
<dbReference type="EMBL" id="PNYB01000004">
    <property type="protein sequence ID" value="PMS26757.1"/>
    <property type="molecule type" value="Genomic_DNA"/>
</dbReference>
<dbReference type="SMART" id="SM00382">
    <property type="entry name" value="AAA"/>
    <property type="match status" value="1"/>
</dbReference>
<dbReference type="AlphaFoldDB" id="A0A2N7WBI6"/>
<evidence type="ECO:0000256" key="3">
    <source>
        <dbReference type="ARBA" id="ARBA00022519"/>
    </source>
</evidence>
<comment type="caution">
    <text evidence="13">The sequence shown here is derived from an EMBL/GenBank/DDBJ whole genome shotgun (WGS) entry which is preliminary data.</text>
</comment>
<organism evidence="13 14">
    <name type="scientific">Trinickia soli</name>
    <dbReference type="NCBI Taxonomy" id="380675"/>
    <lineage>
        <taxon>Bacteria</taxon>
        <taxon>Pseudomonadati</taxon>
        <taxon>Pseudomonadota</taxon>
        <taxon>Betaproteobacteria</taxon>
        <taxon>Burkholderiales</taxon>
        <taxon>Burkholderiaceae</taxon>
        <taxon>Trinickia</taxon>
    </lineage>
</organism>
<evidence type="ECO:0000313" key="14">
    <source>
        <dbReference type="Proteomes" id="UP000235347"/>
    </source>
</evidence>
<dbReference type="FunFam" id="3.40.50.300:FF:000218">
    <property type="entry name" value="Multidrug ABC transporter ATP-binding protein"/>
    <property type="match status" value="1"/>
</dbReference>
<dbReference type="Gene3D" id="1.20.1560.10">
    <property type="entry name" value="ABC transporter type 1, transmembrane domain"/>
    <property type="match status" value="1"/>
</dbReference>
<dbReference type="Pfam" id="PF00664">
    <property type="entry name" value="ABC_membrane"/>
    <property type="match status" value="1"/>
</dbReference>
<keyword evidence="3" id="KW-0997">Cell inner membrane</keyword>
<evidence type="ECO:0000259" key="12">
    <source>
        <dbReference type="PROSITE" id="PS50929"/>
    </source>
</evidence>
<dbReference type="FunFam" id="1.20.1560.10:FF:000070">
    <property type="entry name" value="Multidrug ABC transporter ATP-binding protein"/>
    <property type="match status" value="1"/>
</dbReference>
<evidence type="ECO:0000256" key="2">
    <source>
        <dbReference type="ARBA" id="ARBA00022475"/>
    </source>
</evidence>